<keyword evidence="9 16" id="KW-0663">Pyridoxal phosphate</keyword>
<dbReference type="Pfam" id="PF00202">
    <property type="entry name" value="Aminotran_3"/>
    <property type="match status" value="1"/>
</dbReference>
<reference evidence="17 18" key="1">
    <citation type="submission" date="2015-04" db="EMBL/GenBank/DDBJ databases">
        <title>Taxonomic description and genome sequence of Bacillus campisalis sp. nov., a novel member of the genus Bacillus isolated from solar saltern.</title>
        <authorList>
            <person name="Mathan Kumar R."/>
            <person name="Kaur G."/>
            <person name="Kumar A."/>
            <person name="Singh N.K."/>
            <person name="Kaur N."/>
            <person name="Kumar N."/>
            <person name="Mayilraj S."/>
        </authorList>
    </citation>
    <scope>NUCLEOTIDE SEQUENCE [LARGE SCALE GENOMIC DNA]</scope>
    <source>
        <strain evidence="17 18">SA2-6</strain>
    </source>
</reference>
<keyword evidence="8 17" id="KW-0808">Transferase</keyword>
<comment type="pathway">
    <text evidence="3">Amino-acid degradation; 4-aminobutanoate degradation.</text>
</comment>
<dbReference type="InterPro" id="IPR015421">
    <property type="entry name" value="PyrdxlP-dep_Trfase_major"/>
</dbReference>
<dbReference type="Gene3D" id="3.90.1150.10">
    <property type="entry name" value="Aspartate Aminotransferase, domain 1"/>
    <property type="match status" value="1"/>
</dbReference>
<dbReference type="NCBIfam" id="NF005993">
    <property type="entry name" value="PRK08117.1"/>
    <property type="match status" value="1"/>
</dbReference>
<dbReference type="InterPro" id="IPR005814">
    <property type="entry name" value="Aminotrans_3"/>
</dbReference>
<comment type="cofactor">
    <cofactor evidence="2">
        <name>pyridoxal 5'-phosphate</name>
        <dbReference type="ChEBI" id="CHEBI:597326"/>
    </cofactor>
</comment>
<dbReference type="GO" id="GO:0034386">
    <property type="term" value="F:4-aminobutyrate:2-oxoglutarate transaminase activity"/>
    <property type="evidence" value="ECO:0007669"/>
    <property type="project" value="UniProtKB-EC"/>
</dbReference>
<dbReference type="PROSITE" id="PS00600">
    <property type="entry name" value="AA_TRANSFER_CLASS_3"/>
    <property type="match status" value="1"/>
</dbReference>
<accession>A0A0M2SPX1</accession>
<evidence type="ECO:0000256" key="16">
    <source>
        <dbReference type="RuleBase" id="RU003560"/>
    </source>
</evidence>
<evidence type="ECO:0000256" key="4">
    <source>
        <dbReference type="ARBA" id="ARBA00008954"/>
    </source>
</evidence>
<comment type="catalytic activity">
    <reaction evidence="1">
        <text>(S)-3-amino-2-methylpropanoate + 2-oxoglutarate = 2-methyl-3-oxopropanoate + L-glutamate</text>
        <dbReference type="Rhea" id="RHEA:13993"/>
        <dbReference type="ChEBI" id="CHEBI:16810"/>
        <dbReference type="ChEBI" id="CHEBI:29985"/>
        <dbReference type="ChEBI" id="CHEBI:57700"/>
        <dbReference type="ChEBI" id="CHEBI:58655"/>
        <dbReference type="EC" id="2.6.1.22"/>
    </reaction>
</comment>
<dbReference type="PATRIC" id="fig|1408103.3.peg.4118"/>
<evidence type="ECO:0000256" key="9">
    <source>
        <dbReference type="ARBA" id="ARBA00022898"/>
    </source>
</evidence>
<dbReference type="InterPro" id="IPR015424">
    <property type="entry name" value="PyrdxlP-dep_Trfase"/>
</dbReference>
<evidence type="ECO:0000256" key="13">
    <source>
        <dbReference type="ARBA" id="ARBA00031787"/>
    </source>
</evidence>
<protein>
    <recommendedName>
        <fullName evidence="12">(S)-3-amino-2-methylpropionate transaminase</fullName>
        <ecNumber evidence="6">2.6.1.19</ecNumber>
        <ecNumber evidence="5">2.6.1.22</ecNumber>
    </recommendedName>
    <alternativeName>
        <fullName evidence="13">GABA aminotransferase</fullName>
    </alternativeName>
    <alternativeName>
        <fullName evidence="11">Gamma-amino-N-butyrate transaminase</fullName>
    </alternativeName>
    <alternativeName>
        <fullName evidence="15">Glutamate:succinic semialdehyde transaminase</fullName>
    </alternativeName>
    <alternativeName>
        <fullName evidence="10">L-AIBAT</fullName>
    </alternativeName>
</protein>
<proteinExistence type="inferred from homology"/>
<comment type="caution">
    <text evidence="17">The sequence shown here is derived from an EMBL/GenBank/DDBJ whole genome shotgun (WGS) entry which is preliminary data.</text>
</comment>
<evidence type="ECO:0000256" key="3">
    <source>
        <dbReference type="ARBA" id="ARBA00005176"/>
    </source>
</evidence>
<dbReference type="Gene3D" id="3.40.640.10">
    <property type="entry name" value="Type I PLP-dependent aspartate aminotransferase-like (Major domain)"/>
    <property type="match status" value="1"/>
</dbReference>
<dbReference type="PANTHER" id="PTHR11986">
    <property type="entry name" value="AMINOTRANSFERASE CLASS III"/>
    <property type="match status" value="1"/>
</dbReference>
<evidence type="ECO:0000256" key="6">
    <source>
        <dbReference type="ARBA" id="ARBA00012912"/>
    </source>
</evidence>
<dbReference type="EC" id="2.6.1.19" evidence="6"/>
<evidence type="ECO:0000256" key="7">
    <source>
        <dbReference type="ARBA" id="ARBA00022576"/>
    </source>
</evidence>
<keyword evidence="18" id="KW-1185">Reference proteome</keyword>
<dbReference type="PIRSF" id="PIRSF000521">
    <property type="entry name" value="Transaminase_4ab_Lys_Orn"/>
    <property type="match status" value="1"/>
</dbReference>
<dbReference type="AlphaFoldDB" id="A0A0M2SPX1"/>
<comment type="catalytic activity">
    <reaction evidence="14">
        <text>4-aminobutanoate + 2-oxoglutarate = succinate semialdehyde + L-glutamate</text>
        <dbReference type="Rhea" id="RHEA:23352"/>
        <dbReference type="ChEBI" id="CHEBI:16810"/>
        <dbReference type="ChEBI" id="CHEBI:29985"/>
        <dbReference type="ChEBI" id="CHEBI:57706"/>
        <dbReference type="ChEBI" id="CHEBI:59888"/>
        <dbReference type="EC" id="2.6.1.19"/>
    </reaction>
</comment>
<dbReference type="EC" id="2.6.1.22" evidence="5"/>
<evidence type="ECO:0000256" key="2">
    <source>
        <dbReference type="ARBA" id="ARBA00001933"/>
    </source>
</evidence>
<dbReference type="InterPro" id="IPR050103">
    <property type="entry name" value="Class-III_PLP-dep_AT"/>
</dbReference>
<dbReference type="OrthoDB" id="9807885at2"/>
<evidence type="ECO:0000256" key="5">
    <source>
        <dbReference type="ARBA" id="ARBA00012876"/>
    </source>
</evidence>
<dbReference type="EMBL" id="LAYY01000027">
    <property type="protein sequence ID" value="KKK36584.1"/>
    <property type="molecule type" value="Genomic_DNA"/>
</dbReference>
<evidence type="ECO:0000256" key="1">
    <source>
        <dbReference type="ARBA" id="ARBA00001750"/>
    </source>
</evidence>
<evidence type="ECO:0000256" key="15">
    <source>
        <dbReference type="ARBA" id="ARBA00050054"/>
    </source>
</evidence>
<dbReference type="GO" id="GO:0030170">
    <property type="term" value="F:pyridoxal phosphate binding"/>
    <property type="evidence" value="ECO:0007669"/>
    <property type="project" value="InterPro"/>
</dbReference>
<name>A0A0M2SPX1_9BACI</name>
<gene>
    <name evidence="17" type="ORF">WQ57_18590</name>
</gene>
<dbReference type="GO" id="GO:0047298">
    <property type="term" value="F:(S)-3-amino-2-methylpropionate transaminase activity"/>
    <property type="evidence" value="ECO:0007669"/>
    <property type="project" value="UniProtKB-EC"/>
</dbReference>
<evidence type="ECO:0000256" key="14">
    <source>
        <dbReference type="ARBA" id="ARBA00048021"/>
    </source>
</evidence>
<dbReference type="InterPro" id="IPR049704">
    <property type="entry name" value="Aminotrans_3_PPA_site"/>
</dbReference>
<comment type="similarity">
    <text evidence="4 16">Belongs to the class-III pyridoxal-phosphate-dependent aminotransferase family.</text>
</comment>
<evidence type="ECO:0000313" key="17">
    <source>
        <dbReference type="EMBL" id="KKK36584.1"/>
    </source>
</evidence>
<evidence type="ECO:0000256" key="11">
    <source>
        <dbReference type="ARBA" id="ARBA00030204"/>
    </source>
</evidence>
<dbReference type="RefSeq" id="WP_046525269.1">
    <property type="nucleotide sequence ID" value="NZ_LAYY01000027.1"/>
</dbReference>
<keyword evidence="7 17" id="KW-0032">Aminotransferase</keyword>
<dbReference type="CDD" id="cd00610">
    <property type="entry name" value="OAT_like"/>
    <property type="match status" value="1"/>
</dbReference>
<dbReference type="InterPro" id="IPR015422">
    <property type="entry name" value="PyrdxlP-dep_Trfase_small"/>
</dbReference>
<sequence>MIDWNSINDEGLLAPTMAKDFPNLPVVKSEGLFYIGVDGKKYLDFTSGIATENTGHRHPKVVAAIKDQVDHLVHGPIGIINYESILTLARKLRTVLPAPLDCFFFGNSGAEAIEGAVKLARHVTKRPYVVSFLGGFHGRTMGALSLTTSKSKYRRSLPVGAGMTYQLPYAQVSETPEGADPEVYWSQHIEKDFERLFNHQAAPDEIAAVILEPVLGEGGYVVPPRAWLEKIRAICDQHGILLIFDEVQTGFGRTGDWFAANSFGVTPDIMAIAKGIASGLPLSATVASKELMEQWAVGSHSTTFGGNPIACAAACATIDVMKEEGLVENARSMGEYALSQLSAIKEKHPVIGNVRGIGLMLGIEIVQPDSGEPNGEGLMNILEKCLHKGVIFYLSGNKGEVIRMMPPLTVDKEHLDLGISLLDEAIAEYEAELGIRQKVSVE</sequence>
<evidence type="ECO:0000256" key="10">
    <source>
        <dbReference type="ARBA" id="ARBA00029760"/>
    </source>
</evidence>
<evidence type="ECO:0000256" key="8">
    <source>
        <dbReference type="ARBA" id="ARBA00022679"/>
    </source>
</evidence>
<dbReference type="Proteomes" id="UP000034166">
    <property type="component" value="Unassembled WGS sequence"/>
</dbReference>
<organism evidence="17 18">
    <name type="scientific">Mesobacillus campisalis</name>
    <dbReference type="NCBI Taxonomy" id="1408103"/>
    <lineage>
        <taxon>Bacteria</taxon>
        <taxon>Bacillati</taxon>
        <taxon>Bacillota</taxon>
        <taxon>Bacilli</taxon>
        <taxon>Bacillales</taxon>
        <taxon>Bacillaceae</taxon>
        <taxon>Mesobacillus</taxon>
    </lineage>
</organism>
<dbReference type="GO" id="GO:0042802">
    <property type="term" value="F:identical protein binding"/>
    <property type="evidence" value="ECO:0007669"/>
    <property type="project" value="TreeGrafter"/>
</dbReference>
<dbReference type="FunFam" id="3.40.640.10:FF:000013">
    <property type="entry name" value="4-aminobutyrate aminotransferase"/>
    <property type="match status" value="1"/>
</dbReference>
<evidence type="ECO:0000256" key="12">
    <source>
        <dbReference type="ARBA" id="ARBA00030857"/>
    </source>
</evidence>
<evidence type="ECO:0000313" key="18">
    <source>
        <dbReference type="Proteomes" id="UP000034166"/>
    </source>
</evidence>
<dbReference type="SUPFAM" id="SSF53383">
    <property type="entry name" value="PLP-dependent transferases"/>
    <property type="match status" value="1"/>
</dbReference>